<reference evidence="3 4" key="1">
    <citation type="journal article" date="2011" name="Cell">
        <title>The monarch butterfly genome yields insights into long-distance migration.</title>
        <authorList>
            <person name="Zhan S."/>
            <person name="Merlin C."/>
            <person name="Boore J.L."/>
            <person name="Reppert S.M."/>
        </authorList>
    </citation>
    <scope>NUCLEOTIDE SEQUENCE [LARGE SCALE GENOMIC DNA]</scope>
    <source>
        <strain evidence="3">F-2</strain>
    </source>
</reference>
<dbReference type="InterPro" id="IPR029058">
    <property type="entry name" value="AB_hydrolase_fold"/>
</dbReference>
<dbReference type="STRING" id="278856.A0A212FG65"/>
<evidence type="ECO:0000259" key="2">
    <source>
        <dbReference type="Pfam" id="PF00135"/>
    </source>
</evidence>
<keyword evidence="1" id="KW-0325">Glycoprotein</keyword>
<dbReference type="InterPro" id="IPR002018">
    <property type="entry name" value="CarbesteraseB"/>
</dbReference>
<evidence type="ECO:0000313" key="3">
    <source>
        <dbReference type="EMBL" id="OWR52720.1"/>
    </source>
</evidence>
<dbReference type="EMBL" id="AGBW02008712">
    <property type="protein sequence ID" value="OWR52720.1"/>
    <property type="molecule type" value="Genomic_DNA"/>
</dbReference>
<keyword evidence="4" id="KW-1185">Reference proteome</keyword>
<dbReference type="KEGG" id="dpl:KGM_215929"/>
<dbReference type="PANTHER" id="PTHR11559">
    <property type="entry name" value="CARBOXYLESTERASE"/>
    <property type="match status" value="1"/>
</dbReference>
<name>A0A212FG65_DANPL</name>
<protein>
    <submittedName>
        <fullName evidence="3">Carboxylesterase protein</fullName>
    </submittedName>
</protein>
<dbReference type="InterPro" id="IPR050309">
    <property type="entry name" value="Type-B_Carboxylest/Lipase"/>
</dbReference>
<proteinExistence type="predicted"/>
<sequence length="519" mass="59265">MPPVPHPAWDDILPTKVEKKQCSQFNLPLRNLKQYGYFGDENCLHLSIHTPKEPIDNNLDLPVIVFLHNDHFKMSYNGTKAFGPDFLMKENVILVTISHRLGSLGFLAFEDKLLPGNNGIKDVVLALNWLKDNIRNFGGNPSKVTLMGHKGGAVIVDILLHSPKGKGLFSGAILQSETSFSSMYFDEHPKKRAIELSKHLEQKATTSESLLQRLSDVPALKLTEAELYSVHADEPRSIQRGIVPFGPVVEFENPESIISVLPESNKNDLPVPIMIGFNSREGIGLSSRYLQNPNYLTYADKDFLMLFPIRVGYSFKLHDKVYEKAVQEIKDFYFDEGYVKVTKPSEYITYIGDVTNFYHIDYTVRAYANISNKPIYYYMFDYSGELNFRKKSILEDSLSIDGTWGASGDDDLCYVFVCHPYKKVYKKILESDDSEELKVLQNMVKYITDFAKTGNPTPPGNSNDWKPASKENRQCMIISDEPRMQNNIYENKVTFWDNFIEKYRQLAVNGVVKDVHEEL</sequence>
<dbReference type="SUPFAM" id="SSF53474">
    <property type="entry name" value="alpha/beta-Hydrolases"/>
    <property type="match status" value="1"/>
</dbReference>
<organism evidence="3 4">
    <name type="scientific">Danaus plexippus plexippus</name>
    <dbReference type="NCBI Taxonomy" id="278856"/>
    <lineage>
        <taxon>Eukaryota</taxon>
        <taxon>Metazoa</taxon>
        <taxon>Ecdysozoa</taxon>
        <taxon>Arthropoda</taxon>
        <taxon>Hexapoda</taxon>
        <taxon>Insecta</taxon>
        <taxon>Pterygota</taxon>
        <taxon>Neoptera</taxon>
        <taxon>Endopterygota</taxon>
        <taxon>Lepidoptera</taxon>
        <taxon>Glossata</taxon>
        <taxon>Ditrysia</taxon>
        <taxon>Papilionoidea</taxon>
        <taxon>Nymphalidae</taxon>
        <taxon>Danainae</taxon>
        <taxon>Danaini</taxon>
        <taxon>Danaina</taxon>
        <taxon>Danaus</taxon>
        <taxon>Danaus</taxon>
    </lineage>
</organism>
<dbReference type="Gene3D" id="3.40.50.1820">
    <property type="entry name" value="alpha/beta hydrolase"/>
    <property type="match status" value="1"/>
</dbReference>
<dbReference type="eggNOG" id="KOG1516">
    <property type="taxonomic scope" value="Eukaryota"/>
</dbReference>
<dbReference type="Pfam" id="PF00135">
    <property type="entry name" value="COesterase"/>
    <property type="match status" value="1"/>
</dbReference>
<evidence type="ECO:0000313" key="4">
    <source>
        <dbReference type="Proteomes" id="UP000007151"/>
    </source>
</evidence>
<dbReference type="InParanoid" id="A0A212FG65"/>
<gene>
    <name evidence="3" type="ORF">KGM_215929</name>
</gene>
<comment type="caution">
    <text evidence="3">The sequence shown here is derived from an EMBL/GenBank/DDBJ whole genome shotgun (WGS) entry which is preliminary data.</text>
</comment>
<dbReference type="Proteomes" id="UP000007151">
    <property type="component" value="Unassembled WGS sequence"/>
</dbReference>
<accession>A0A212FG65</accession>
<feature type="domain" description="Carboxylesterase type B" evidence="2">
    <location>
        <begin position="2"/>
        <end position="496"/>
    </location>
</feature>
<dbReference type="AlphaFoldDB" id="A0A212FG65"/>
<evidence type="ECO:0000256" key="1">
    <source>
        <dbReference type="ARBA" id="ARBA00023180"/>
    </source>
</evidence>